<name>A0ABD2LKN8_9BILA</name>
<keyword evidence="4" id="KW-1185">Reference proteome</keyword>
<proteinExistence type="inferred from homology"/>
<sequence length="99" mass="11385">MFFSSSLFLWPHICLEVEEHSFILPIHPLLCTNRRDIAKVEETERNGSSMLQLNVDTQRGGLSVNGEFRVDFDRSLPRGPYLAHEMRYPGGDCTSDIWT</sequence>
<dbReference type="AlphaFoldDB" id="A0ABD2LKN8"/>
<gene>
    <name evidence="3" type="ORF">niasHT_007808</name>
</gene>
<dbReference type="EMBL" id="JBICBT010000363">
    <property type="protein sequence ID" value="KAL3115803.1"/>
    <property type="molecule type" value="Genomic_DNA"/>
</dbReference>
<keyword evidence="2" id="KW-0711">Selenium</keyword>
<evidence type="ECO:0000313" key="3">
    <source>
        <dbReference type="EMBL" id="KAL3115803.1"/>
    </source>
</evidence>
<evidence type="ECO:0000256" key="2">
    <source>
        <dbReference type="ARBA" id="ARBA00023266"/>
    </source>
</evidence>
<organism evidence="3 4">
    <name type="scientific">Heterodera trifolii</name>
    <dbReference type="NCBI Taxonomy" id="157864"/>
    <lineage>
        <taxon>Eukaryota</taxon>
        <taxon>Metazoa</taxon>
        <taxon>Ecdysozoa</taxon>
        <taxon>Nematoda</taxon>
        <taxon>Chromadorea</taxon>
        <taxon>Rhabditida</taxon>
        <taxon>Tylenchina</taxon>
        <taxon>Tylenchomorpha</taxon>
        <taxon>Tylenchoidea</taxon>
        <taxon>Heteroderidae</taxon>
        <taxon>Heteroderinae</taxon>
        <taxon>Heterodera</taxon>
    </lineage>
</organism>
<accession>A0ABD2LKN8</accession>
<evidence type="ECO:0000313" key="4">
    <source>
        <dbReference type="Proteomes" id="UP001620626"/>
    </source>
</evidence>
<reference evidence="3 4" key="1">
    <citation type="submission" date="2024-10" db="EMBL/GenBank/DDBJ databases">
        <authorList>
            <person name="Kim D."/>
        </authorList>
    </citation>
    <scope>NUCLEOTIDE SEQUENCE [LARGE SCALE GENOMIC DNA]</scope>
    <source>
        <strain evidence="3">BH-2024</strain>
    </source>
</reference>
<dbReference type="Pfam" id="PF05694">
    <property type="entry name" value="SBP56"/>
    <property type="match status" value="1"/>
</dbReference>
<dbReference type="PANTHER" id="PTHR23300:SF0">
    <property type="entry name" value="METHANETHIOL OXIDASE"/>
    <property type="match status" value="1"/>
</dbReference>
<dbReference type="Proteomes" id="UP001620626">
    <property type="component" value="Unassembled WGS sequence"/>
</dbReference>
<comment type="similarity">
    <text evidence="1">Belongs to the selenium-binding protein family.</text>
</comment>
<protein>
    <submittedName>
        <fullName evidence="3">Uncharacterized protein</fullName>
    </submittedName>
</protein>
<dbReference type="InterPro" id="IPR008826">
    <property type="entry name" value="Se-bd"/>
</dbReference>
<comment type="caution">
    <text evidence="3">The sequence shown here is derived from an EMBL/GenBank/DDBJ whole genome shotgun (WGS) entry which is preliminary data.</text>
</comment>
<evidence type="ECO:0000256" key="1">
    <source>
        <dbReference type="ARBA" id="ARBA00005606"/>
    </source>
</evidence>
<dbReference type="PANTHER" id="PTHR23300">
    <property type="entry name" value="METHANETHIOL OXIDASE"/>
    <property type="match status" value="1"/>
</dbReference>